<dbReference type="InterPro" id="IPR015897">
    <property type="entry name" value="CHK_kinase-like"/>
</dbReference>
<keyword evidence="3" id="KW-1185">Reference proteome</keyword>
<evidence type="ECO:0000313" key="2">
    <source>
        <dbReference type="EnsemblMetazoa" id="GBRI035363-PA"/>
    </source>
</evidence>
<reference evidence="3" key="1">
    <citation type="submission" date="2014-03" db="EMBL/GenBank/DDBJ databases">
        <authorList>
            <person name="Aksoy S."/>
            <person name="Warren W."/>
            <person name="Wilson R.K."/>
        </authorList>
    </citation>
    <scope>NUCLEOTIDE SEQUENCE [LARGE SCALE GENOMIC DNA]</scope>
    <source>
        <strain evidence="3">IAEA</strain>
    </source>
</reference>
<dbReference type="Pfam" id="PF02958">
    <property type="entry name" value="EcKL"/>
    <property type="match status" value="1"/>
</dbReference>
<dbReference type="Proteomes" id="UP000091820">
    <property type="component" value="Unassembled WGS sequence"/>
</dbReference>
<proteinExistence type="predicted"/>
<dbReference type="InterPro" id="IPR011009">
    <property type="entry name" value="Kinase-like_dom_sf"/>
</dbReference>
<dbReference type="EnsemblMetazoa" id="GBRI035363-RA">
    <property type="protein sequence ID" value="GBRI035363-PA"/>
    <property type="gene ID" value="GBRI035363"/>
</dbReference>
<name>A0A1A9WWV3_9MUSC</name>
<dbReference type="SMART" id="SM00587">
    <property type="entry name" value="CHK"/>
    <property type="match status" value="1"/>
</dbReference>
<dbReference type="VEuPathDB" id="VectorBase:GBRI035363"/>
<dbReference type="InterPro" id="IPR004119">
    <property type="entry name" value="EcKL"/>
</dbReference>
<reference evidence="2" key="2">
    <citation type="submission" date="2020-05" db="UniProtKB">
        <authorList>
            <consortium name="EnsemblMetazoa"/>
        </authorList>
    </citation>
    <scope>IDENTIFICATION</scope>
    <source>
        <strain evidence="2">IAEA</strain>
    </source>
</reference>
<protein>
    <submittedName>
        <fullName evidence="2">CHK domain-containing protein</fullName>
    </submittedName>
</protein>
<dbReference type="Gene3D" id="3.90.1200.10">
    <property type="match status" value="1"/>
</dbReference>
<organism evidence="2 3">
    <name type="scientific">Glossina brevipalpis</name>
    <dbReference type="NCBI Taxonomy" id="37001"/>
    <lineage>
        <taxon>Eukaryota</taxon>
        <taxon>Metazoa</taxon>
        <taxon>Ecdysozoa</taxon>
        <taxon>Arthropoda</taxon>
        <taxon>Hexapoda</taxon>
        <taxon>Insecta</taxon>
        <taxon>Pterygota</taxon>
        <taxon>Neoptera</taxon>
        <taxon>Endopterygota</taxon>
        <taxon>Diptera</taxon>
        <taxon>Brachycera</taxon>
        <taxon>Muscomorpha</taxon>
        <taxon>Hippoboscoidea</taxon>
        <taxon>Glossinidae</taxon>
        <taxon>Glossina</taxon>
    </lineage>
</organism>
<accession>A0A1A9WWV3</accession>
<sequence>MGLFETSQMAVSSHLNLEFFRDIFQSVEPDILIDTYEEEPGSGRGDNYTATLYRIHLNGQRRLIDNKTQRWEKSLICKRLPENIHLREAYKSDKLFRNEVEFYMTIMPELLQFQVTKTTEVFKAIPECYYARSDLLIMEDLRVRGFQMPDRKQGLTLNETQLVLQKVAHFHALSLSYKFEKPAQFENFRKLTTEGLFCKDNETWYKNYYDKLLESAIEMVSDVLAENSKYLKALKGFAESSTFFSNMVDMVNEDTNLTALCHGDCWANNFLYRYELDADGQKQLMEVCLVDFQLIRYGSIALDVTNLLFCCTSKTMRDQHLEELIQLYTDEIYRWLKILCNNIPEYCNRREKFQELFRQELKAFGRFALGLSLDIIPISTCSSEDAPDMFENKRCEGLESKIGAPELNFPPNELCRQKMSEILIDLVDNGML</sequence>
<evidence type="ECO:0000313" key="3">
    <source>
        <dbReference type="Proteomes" id="UP000091820"/>
    </source>
</evidence>
<dbReference type="SUPFAM" id="SSF56112">
    <property type="entry name" value="Protein kinase-like (PK-like)"/>
    <property type="match status" value="1"/>
</dbReference>
<dbReference type="PANTHER" id="PTHR11012:SF30">
    <property type="entry name" value="PROTEIN KINASE-LIKE DOMAIN-CONTAINING"/>
    <property type="match status" value="1"/>
</dbReference>
<feature type="domain" description="CHK kinase-like" evidence="1">
    <location>
        <begin position="136"/>
        <end position="338"/>
    </location>
</feature>
<evidence type="ECO:0000259" key="1">
    <source>
        <dbReference type="SMART" id="SM00587"/>
    </source>
</evidence>
<dbReference type="PANTHER" id="PTHR11012">
    <property type="entry name" value="PROTEIN KINASE-LIKE DOMAIN-CONTAINING"/>
    <property type="match status" value="1"/>
</dbReference>
<dbReference type="AlphaFoldDB" id="A0A1A9WWV3"/>